<evidence type="ECO:0000256" key="11">
    <source>
        <dbReference type="SAM" id="Phobius"/>
    </source>
</evidence>
<evidence type="ECO:0000313" key="14">
    <source>
        <dbReference type="EMBL" id="CUR55003.1"/>
    </source>
</evidence>
<evidence type="ECO:0000256" key="3">
    <source>
        <dbReference type="ARBA" id="ARBA00012438"/>
    </source>
</evidence>
<reference evidence="14" key="1">
    <citation type="submission" date="2015-08" db="EMBL/GenBank/DDBJ databases">
        <authorList>
            <person name="Babu N.S."/>
            <person name="Beckwith C.J."/>
            <person name="Beseler K.G."/>
            <person name="Brison A."/>
            <person name="Carone J.V."/>
            <person name="Caskin T.P."/>
            <person name="Diamond M."/>
            <person name="Durham M.E."/>
            <person name="Foxe J.M."/>
            <person name="Go M."/>
            <person name="Henderson B.A."/>
            <person name="Jones I.B."/>
            <person name="McGettigan J.A."/>
            <person name="Micheletti S.J."/>
            <person name="Nasrallah M.E."/>
            <person name="Ortiz D."/>
            <person name="Piller C.R."/>
            <person name="Privatt S.R."/>
            <person name="Schneider S.L."/>
            <person name="Sharp S."/>
            <person name="Smith T.C."/>
            <person name="Stanton J.D."/>
            <person name="Ullery H.E."/>
            <person name="Wilson R.J."/>
            <person name="Serrano M.G."/>
            <person name="Buck G."/>
            <person name="Lee V."/>
            <person name="Wang Y."/>
            <person name="Carvalho R."/>
            <person name="Voegtly L."/>
            <person name="Shi R."/>
            <person name="Duckworth R."/>
            <person name="Johnson A."/>
            <person name="Loviza R."/>
            <person name="Walstead R."/>
            <person name="Shah Z."/>
            <person name="Kiflezghi M."/>
            <person name="Wade K."/>
            <person name="Ball S.L."/>
            <person name="Bradley K.W."/>
            <person name="Asai D.J."/>
            <person name="Bowman C.A."/>
            <person name="Russell D.A."/>
            <person name="Pope W.H."/>
            <person name="Jacobs-Sera D."/>
            <person name="Hendrix R.W."/>
            <person name="Hatfull G.F."/>
        </authorList>
    </citation>
    <scope>NUCLEOTIDE SEQUENCE</scope>
</reference>
<evidence type="ECO:0000259" key="12">
    <source>
        <dbReference type="PROSITE" id="PS50109"/>
    </source>
</evidence>
<dbReference type="PROSITE" id="PS50885">
    <property type="entry name" value="HAMP"/>
    <property type="match status" value="1"/>
</dbReference>
<dbReference type="PANTHER" id="PTHR45436:SF5">
    <property type="entry name" value="SENSOR HISTIDINE KINASE TRCS"/>
    <property type="match status" value="1"/>
</dbReference>
<feature type="domain" description="HAMP" evidence="13">
    <location>
        <begin position="177"/>
        <end position="230"/>
    </location>
</feature>
<evidence type="ECO:0000256" key="9">
    <source>
        <dbReference type="ARBA" id="ARBA00023012"/>
    </source>
</evidence>
<dbReference type="EMBL" id="CZKA01000015">
    <property type="protein sequence ID" value="CUR55003.1"/>
    <property type="molecule type" value="Genomic_DNA"/>
</dbReference>
<evidence type="ECO:0000256" key="6">
    <source>
        <dbReference type="ARBA" id="ARBA00022692"/>
    </source>
</evidence>
<dbReference type="Pfam" id="PF00512">
    <property type="entry name" value="HisKA"/>
    <property type="match status" value="1"/>
</dbReference>
<keyword evidence="9" id="KW-0902">Two-component regulatory system</keyword>
<organism evidence="14">
    <name type="scientific">metagenome</name>
    <dbReference type="NCBI Taxonomy" id="256318"/>
    <lineage>
        <taxon>unclassified sequences</taxon>
        <taxon>metagenomes</taxon>
    </lineage>
</organism>
<name>A0A2P2BZ16_9ZZZZ</name>
<evidence type="ECO:0000256" key="4">
    <source>
        <dbReference type="ARBA" id="ARBA00022553"/>
    </source>
</evidence>
<keyword evidence="7 14" id="KW-0418">Kinase</keyword>
<dbReference type="InterPro" id="IPR036890">
    <property type="entry name" value="HATPase_C_sf"/>
</dbReference>
<evidence type="ECO:0000256" key="5">
    <source>
        <dbReference type="ARBA" id="ARBA00022679"/>
    </source>
</evidence>
<dbReference type="Pfam" id="PF02518">
    <property type="entry name" value="HATPase_c"/>
    <property type="match status" value="1"/>
</dbReference>
<evidence type="ECO:0000256" key="7">
    <source>
        <dbReference type="ARBA" id="ARBA00022777"/>
    </source>
</evidence>
<dbReference type="InterPro" id="IPR005467">
    <property type="entry name" value="His_kinase_dom"/>
</dbReference>
<dbReference type="InterPro" id="IPR036097">
    <property type="entry name" value="HisK_dim/P_sf"/>
</dbReference>
<keyword evidence="5" id="KW-0808">Transferase</keyword>
<accession>A0A2P2BZ16</accession>
<proteinExistence type="predicted"/>
<keyword evidence="10 11" id="KW-0472">Membrane</keyword>
<keyword evidence="8 11" id="KW-1133">Transmembrane helix</keyword>
<dbReference type="SMART" id="SM00387">
    <property type="entry name" value="HATPase_c"/>
    <property type="match status" value="1"/>
</dbReference>
<comment type="subcellular location">
    <subcellularLocation>
        <location evidence="2">Membrane</location>
    </subcellularLocation>
</comment>
<dbReference type="PROSITE" id="PS50109">
    <property type="entry name" value="HIS_KIN"/>
    <property type="match status" value="1"/>
</dbReference>
<evidence type="ECO:0000259" key="13">
    <source>
        <dbReference type="PROSITE" id="PS50885"/>
    </source>
</evidence>
<dbReference type="Gene3D" id="1.10.287.130">
    <property type="match status" value="1"/>
</dbReference>
<protein>
    <recommendedName>
        <fullName evidence="3">histidine kinase</fullName>
        <ecNumber evidence="3">2.7.13.3</ecNumber>
    </recommendedName>
</protein>
<feature type="transmembrane region" description="Helical" evidence="11">
    <location>
        <begin position="152"/>
        <end position="176"/>
    </location>
</feature>
<evidence type="ECO:0000256" key="8">
    <source>
        <dbReference type="ARBA" id="ARBA00022989"/>
    </source>
</evidence>
<dbReference type="CDD" id="cd00082">
    <property type="entry name" value="HisKA"/>
    <property type="match status" value="1"/>
</dbReference>
<evidence type="ECO:0000256" key="10">
    <source>
        <dbReference type="ARBA" id="ARBA00023136"/>
    </source>
</evidence>
<evidence type="ECO:0000256" key="1">
    <source>
        <dbReference type="ARBA" id="ARBA00000085"/>
    </source>
</evidence>
<dbReference type="GO" id="GO:0005886">
    <property type="term" value="C:plasma membrane"/>
    <property type="evidence" value="ECO:0007669"/>
    <property type="project" value="TreeGrafter"/>
</dbReference>
<sequence>MRRTPWSASSFRTQILVSTVCLVGFSMVLLALGVQLVLAGFVSHNVDSVLHSRADSLVTAIEESTSAGREVPDEAIEPGVLVYGVDAQVISGVVAPSLSDEAQKLSAVTRPTTTDVGDDYRLYATPFTIRGDRSGVIVVSERLAPYEQTESYALLASVVLGLIVTAAAGFVVRWVTHRALAPVAMMAERAADWSEHDHSRRFDLGEPTNEITALGATLDQLLERVSMAIRAEQRLTSELAHELRTPLTAIQGAADLALLRGGHSPSAQQDLQQVADSSRAMATTITALLELARTGAPGAATAELATVVSGALAEHPSTVIRTELDGHGHVRLASPAQLSARALSPLIENAVRHAHGQVTITCRVRPSSVDLVVDDDGPGITATEGEDLFAPGASARPGGTGLGLAIARRTARSLGGDVITEDTEVGARFVLSLPRL</sequence>
<dbReference type="InterPro" id="IPR003660">
    <property type="entry name" value="HAMP_dom"/>
</dbReference>
<dbReference type="SUPFAM" id="SSF47384">
    <property type="entry name" value="Homodimeric domain of signal transducing histidine kinase"/>
    <property type="match status" value="1"/>
</dbReference>
<dbReference type="InterPro" id="IPR003661">
    <property type="entry name" value="HisK_dim/P_dom"/>
</dbReference>
<dbReference type="PANTHER" id="PTHR45436">
    <property type="entry name" value="SENSOR HISTIDINE KINASE YKOH"/>
    <property type="match status" value="1"/>
</dbReference>
<dbReference type="SUPFAM" id="SSF55874">
    <property type="entry name" value="ATPase domain of HSP90 chaperone/DNA topoisomerase II/histidine kinase"/>
    <property type="match status" value="1"/>
</dbReference>
<dbReference type="InterPro" id="IPR004358">
    <property type="entry name" value="Sig_transdc_His_kin-like_C"/>
</dbReference>
<dbReference type="Gene3D" id="3.30.565.10">
    <property type="entry name" value="Histidine kinase-like ATPase, C-terminal domain"/>
    <property type="match status" value="1"/>
</dbReference>
<dbReference type="GO" id="GO:0000155">
    <property type="term" value="F:phosphorelay sensor kinase activity"/>
    <property type="evidence" value="ECO:0007669"/>
    <property type="project" value="InterPro"/>
</dbReference>
<keyword evidence="4" id="KW-0597">Phosphoprotein</keyword>
<dbReference type="SMART" id="SM00388">
    <property type="entry name" value="HisKA"/>
    <property type="match status" value="1"/>
</dbReference>
<dbReference type="PRINTS" id="PR00344">
    <property type="entry name" value="BCTRLSENSOR"/>
</dbReference>
<evidence type="ECO:0000256" key="2">
    <source>
        <dbReference type="ARBA" id="ARBA00004370"/>
    </source>
</evidence>
<keyword evidence="6 11" id="KW-0812">Transmembrane</keyword>
<comment type="catalytic activity">
    <reaction evidence="1">
        <text>ATP + protein L-histidine = ADP + protein N-phospho-L-histidine.</text>
        <dbReference type="EC" id="2.7.13.3"/>
    </reaction>
</comment>
<gene>
    <name evidence="14" type="ORF">NOCA2220194</name>
</gene>
<dbReference type="EC" id="2.7.13.3" evidence="3"/>
<feature type="domain" description="Histidine kinase" evidence="12">
    <location>
        <begin position="238"/>
        <end position="436"/>
    </location>
</feature>
<dbReference type="InterPro" id="IPR050428">
    <property type="entry name" value="TCS_sensor_his_kinase"/>
</dbReference>
<dbReference type="AlphaFoldDB" id="A0A2P2BZ16"/>
<dbReference type="InterPro" id="IPR003594">
    <property type="entry name" value="HATPase_dom"/>
</dbReference>